<keyword evidence="6 10" id="KW-1133">Transmembrane helix</keyword>
<evidence type="ECO:0000256" key="1">
    <source>
        <dbReference type="ARBA" id="ARBA00004651"/>
    </source>
</evidence>
<keyword evidence="4 10" id="KW-0812">Transmembrane</keyword>
<evidence type="ECO:0000256" key="4">
    <source>
        <dbReference type="ARBA" id="ARBA00022692"/>
    </source>
</evidence>
<evidence type="ECO:0000256" key="9">
    <source>
        <dbReference type="ARBA" id="ARBA00023224"/>
    </source>
</evidence>
<dbReference type="GO" id="GO:0007165">
    <property type="term" value="P:signal transduction"/>
    <property type="evidence" value="ECO:0007669"/>
    <property type="project" value="UniProtKB-KW"/>
</dbReference>
<feature type="transmembrane region" description="Helical" evidence="10">
    <location>
        <begin position="361"/>
        <end position="380"/>
    </location>
</feature>
<sequence length="389" mass="45376">MFREQSLMNIPNDDCLWPLRFIFQNLYKIKVTNFIIKKMLTNLTILLIIQTYLFLRENSGSYFLKFLPAFAGSFFFLASYYSTPIIGKCVFDAIENAQLWQLNTSSPKLTKQVRREAFFTNLVGIVASILAILSATAIGLPSGDKKDFMFFLAIYESFTPIWKRLVLWNHTFDIAFVALVAIAPCYNVIYLLTHVRLQCLMLLHHVRNLNCDYKFSNLFDLFHDDKYQRTIEERLKFCIIRHSILLSILNKVRNELQHFIVIFATTGAVLFISIAVFCYSFEGNLRNEYKSLLLLVLIGALTCGHVVVSGQLIENVTFDHYEILRTVEWDCWNTRNKNLFVIYLQNSREIFKIRFTENLSVNFLLGISIVRALFTAFSLMRQLQLSRKE</sequence>
<dbReference type="HOGENOM" id="CLU_059644_1_0_1"/>
<feature type="transmembrane region" description="Helical" evidence="10">
    <location>
        <begin position="174"/>
        <end position="193"/>
    </location>
</feature>
<keyword evidence="3 10" id="KW-0716">Sensory transduction</keyword>
<name>D6X3R0_TRICA</name>
<dbReference type="GO" id="GO:0005549">
    <property type="term" value="F:odorant binding"/>
    <property type="evidence" value="ECO:0007669"/>
    <property type="project" value="InterPro"/>
</dbReference>
<evidence type="ECO:0000256" key="8">
    <source>
        <dbReference type="ARBA" id="ARBA00023170"/>
    </source>
</evidence>
<dbReference type="GO" id="GO:0050911">
    <property type="term" value="P:detection of chemical stimulus involved in sensory perception of smell"/>
    <property type="evidence" value="ECO:0000318"/>
    <property type="project" value="GO_Central"/>
</dbReference>
<dbReference type="EMBL" id="KQ971377">
    <property type="protein sequence ID" value="EEZ97785.1"/>
    <property type="molecule type" value="Genomic_DNA"/>
</dbReference>
<evidence type="ECO:0000256" key="3">
    <source>
        <dbReference type="ARBA" id="ARBA00022606"/>
    </source>
</evidence>
<evidence type="ECO:0000313" key="11">
    <source>
        <dbReference type="EMBL" id="EEZ97785.1"/>
    </source>
</evidence>
<dbReference type="PANTHER" id="PTHR21137:SF35">
    <property type="entry name" value="ODORANT RECEPTOR 19A-RELATED"/>
    <property type="match status" value="1"/>
</dbReference>
<gene>
    <name evidence="11" type="primary">Or305</name>
    <name evidence="11" type="ORF">TcasGA2_TC030421</name>
</gene>
<keyword evidence="12" id="KW-1185">Reference proteome</keyword>
<keyword evidence="2" id="KW-1003">Cell membrane</keyword>
<keyword evidence="5 10" id="KW-0552">Olfaction</keyword>
<reference evidence="11 12" key="2">
    <citation type="journal article" date="2010" name="Nucleic Acids Res.">
        <title>BeetleBase in 2010: revisions to provide comprehensive genomic information for Tribolium castaneum.</title>
        <authorList>
            <person name="Kim H.S."/>
            <person name="Murphy T."/>
            <person name="Xia J."/>
            <person name="Caragea D."/>
            <person name="Park Y."/>
            <person name="Beeman R.W."/>
            <person name="Lorenzen M.D."/>
            <person name="Butcher S."/>
            <person name="Manak J.R."/>
            <person name="Brown S.J."/>
        </authorList>
    </citation>
    <scope>GENOME REANNOTATION</scope>
    <source>
        <strain evidence="11 12">Georgia GA2</strain>
    </source>
</reference>
<evidence type="ECO:0000256" key="5">
    <source>
        <dbReference type="ARBA" id="ARBA00022725"/>
    </source>
</evidence>
<keyword evidence="8 10" id="KW-0675">Receptor</keyword>
<feature type="transmembrane region" description="Helical" evidence="10">
    <location>
        <begin position="118"/>
        <end position="142"/>
    </location>
</feature>
<dbReference type="AlphaFoldDB" id="D6X3R0"/>
<evidence type="ECO:0000256" key="7">
    <source>
        <dbReference type="ARBA" id="ARBA00023136"/>
    </source>
</evidence>
<protein>
    <recommendedName>
        <fullName evidence="10">Odorant receptor</fullName>
    </recommendedName>
</protein>
<dbReference type="InterPro" id="IPR004117">
    <property type="entry name" value="7tm6_olfct_rcpt"/>
</dbReference>
<organism evidence="11 12">
    <name type="scientific">Tribolium castaneum</name>
    <name type="common">Red flour beetle</name>
    <dbReference type="NCBI Taxonomy" id="7070"/>
    <lineage>
        <taxon>Eukaryota</taxon>
        <taxon>Metazoa</taxon>
        <taxon>Ecdysozoa</taxon>
        <taxon>Arthropoda</taxon>
        <taxon>Hexapoda</taxon>
        <taxon>Insecta</taxon>
        <taxon>Pterygota</taxon>
        <taxon>Neoptera</taxon>
        <taxon>Endopterygota</taxon>
        <taxon>Coleoptera</taxon>
        <taxon>Polyphaga</taxon>
        <taxon>Cucujiformia</taxon>
        <taxon>Tenebrionidae</taxon>
        <taxon>Tenebrionidae incertae sedis</taxon>
        <taxon>Tribolium</taxon>
    </lineage>
</organism>
<accession>D6X3R0</accession>
<keyword evidence="9 10" id="KW-0807">Transducer</keyword>
<keyword evidence="7 10" id="KW-0472">Membrane</keyword>
<feature type="transmembrane region" description="Helical" evidence="10">
    <location>
        <begin position="292"/>
        <end position="313"/>
    </location>
</feature>
<comment type="subcellular location">
    <subcellularLocation>
        <location evidence="1 10">Cell membrane</location>
        <topology evidence="1 10">Multi-pass membrane protein</topology>
    </subcellularLocation>
</comment>
<proteinExistence type="inferred from homology"/>
<evidence type="ECO:0000313" key="12">
    <source>
        <dbReference type="Proteomes" id="UP000007266"/>
    </source>
</evidence>
<evidence type="ECO:0000256" key="2">
    <source>
        <dbReference type="ARBA" id="ARBA00022475"/>
    </source>
</evidence>
<feature type="transmembrane region" description="Helical" evidence="10">
    <location>
        <begin position="39"/>
        <end position="55"/>
    </location>
</feature>
<dbReference type="GO" id="GO:0005886">
    <property type="term" value="C:plasma membrane"/>
    <property type="evidence" value="ECO:0000318"/>
    <property type="project" value="GO_Central"/>
</dbReference>
<dbReference type="GO" id="GO:0004984">
    <property type="term" value="F:olfactory receptor activity"/>
    <property type="evidence" value="ECO:0000318"/>
    <property type="project" value="GO_Central"/>
</dbReference>
<evidence type="ECO:0000256" key="6">
    <source>
        <dbReference type="ARBA" id="ARBA00022989"/>
    </source>
</evidence>
<dbReference type="PhylomeDB" id="D6X3R0"/>
<feature type="transmembrane region" description="Helical" evidence="10">
    <location>
        <begin position="61"/>
        <end position="81"/>
    </location>
</feature>
<reference evidence="11 12" key="1">
    <citation type="journal article" date="2008" name="Nature">
        <title>The genome of the model beetle and pest Tribolium castaneum.</title>
        <authorList>
            <consortium name="Tribolium Genome Sequencing Consortium"/>
            <person name="Richards S."/>
            <person name="Gibbs R.A."/>
            <person name="Weinstock G.M."/>
            <person name="Brown S.J."/>
            <person name="Denell R."/>
            <person name="Beeman R.W."/>
            <person name="Gibbs R."/>
            <person name="Beeman R.W."/>
            <person name="Brown S.J."/>
            <person name="Bucher G."/>
            <person name="Friedrich M."/>
            <person name="Grimmelikhuijzen C.J."/>
            <person name="Klingler M."/>
            <person name="Lorenzen M."/>
            <person name="Richards S."/>
            <person name="Roth S."/>
            <person name="Schroder R."/>
            <person name="Tautz D."/>
            <person name="Zdobnov E.M."/>
            <person name="Muzny D."/>
            <person name="Gibbs R.A."/>
            <person name="Weinstock G.M."/>
            <person name="Attaway T."/>
            <person name="Bell S."/>
            <person name="Buhay C.J."/>
            <person name="Chandrabose M.N."/>
            <person name="Chavez D."/>
            <person name="Clerk-Blankenburg K.P."/>
            <person name="Cree A."/>
            <person name="Dao M."/>
            <person name="Davis C."/>
            <person name="Chacko J."/>
            <person name="Dinh H."/>
            <person name="Dugan-Rocha S."/>
            <person name="Fowler G."/>
            <person name="Garner T.T."/>
            <person name="Garnes J."/>
            <person name="Gnirke A."/>
            <person name="Hawes A."/>
            <person name="Hernandez J."/>
            <person name="Hines S."/>
            <person name="Holder M."/>
            <person name="Hume J."/>
            <person name="Jhangiani S.N."/>
            <person name="Joshi V."/>
            <person name="Khan Z.M."/>
            <person name="Jackson L."/>
            <person name="Kovar C."/>
            <person name="Kowis A."/>
            <person name="Lee S."/>
            <person name="Lewis L.R."/>
            <person name="Margolis J."/>
            <person name="Morgan M."/>
            <person name="Nazareth L.V."/>
            <person name="Nguyen N."/>
            <person name="Okwuonu G."/>
            <person name="Parker D."/>
            <person name="Richards S."/>
            <person name="Ruiz S.J."/>
            <person name="Santibanez J."/>
            <person name="Savard J."/>
            <person name="Scherer S.E."/>
            <person name="Schneider B."/>
            <person name="Sodergren E."/>
            <person name="Tautz D."/>
            <person name="Vattahil S."/>
            <person name="Villasana D."/>
            <person name="White C.S."/>
            <person name="Wright R."/>
            <person name="Park Y."/>
            <person name="Beeman R.W."/>
            <person name="Lord J."/>
            <person name="Oppert B."/>
            <person name="Lorenzen M."/>
            <person name="Brown S."/>
            <person name="Wang L."/>
            <person name="Savard J."/>
            <person name="Tautz D."/>
            <person name="Richards S."/>
            <person name="Weinstock G."/>
            <person name="Gibbs R.A."/>
            <person name="Liu Y."/>
            <person name="Worley K."/>
            <person name="Weinstock G."/>
            <person name="Elsik C.G."/>
            <person name="Reese J.T."/>
            <person name="Elhaik E."/>
            <person name="Landan G."/>
            <person name="Graur D."/>
            <person name="Arensburger P."/>
            <person name="Atkinson P."/>
            <person name="Beeman R.W."/>
            <person name="Beidler J."/>
            <person name="Brown S.J."/>
            <person name="Demuth J.P."/>
            <person name="Drury D.W."/>
            <person name="Du Y.Z."/>
            <person name="Fujiwara H."/>
            <person name="Lorenzen M."/>
            <person name="Maselli V."/>
            <person name="Osanai M."/>
            <person name="Park Y."/>
            <person name="Robertson H.M."/>
            <person name="Tu Z."/>
            <person name="Wang J.J."/>
            <person name="Wang S."/>
            <person name="Richards S."/>
            <person name="Song H."/>
            <person name="Zhang L."/>
            <person name="Sodergren E."/>
            <person name="Werner D."/>
            <person name="Stanke M."/>
            <person name="Morgenstern B."/>
            <person name="Solovyev V."/>
            <person name="Kosarev P."/>
            <person name="Brown G."/>
            <person name="Chen H.C."/>
            <person name="Ermolaeva O."/>
            <person name="Hlavina W."/>
            <person name="Kapustin Y."/>
            <person name="Kiryutin B."/>
            <person name="Kitts P."/>
            <person name="Maglott D."/>
            <person name="Pruitt K."/>
            <person name="Sapojnikov V."/>
            <person name="Souvorov A."/>
            <person name="Mackey A.J."/>
            <person name="Waterhouse R.M."/>
            <person name="Wyder S."/>
            <person name="Zdobnov E.M."/>
            <person name="Zdobnov E.M."/>
            <person name="Wyder S."/>
            <person name="Kriventseva E.V."/>
            <person name="Kadowaki T."/>
            <person name="Bork P."/>
            <person name="Aranda M."/>
            <person name="Bao R."/>
            <person name="Beermann A."/>
            <person name="Berns N."/>
            <person name="Bolognesi R."/>
            <person name="Bonneton F."/>
            <person name="Bopp D."/>
            <person name="Brown S.J."/>
            <person name="Bucher G."/>
            <person name="Butts T."/>
            <person name="Chaumot A."/>
            <person name="Denell R.E."/>
            <person name="Ferrier D.E."/>
            <person name="Friedrich M."/>
            <person name="Gordon C.M."/>
            <person name="Jindra M."/>
            <person name="Klingler M."/>
            <person name="Lan Q."/>
            <person name="Lattorff H.M."/>
            <person name="Laudet V."/>
            <person name="von Levetsow C."/>
            <person name="Liu Z."/>
            <person name="Lutz R."/>
            <person name="Lynch J.A."/>
            <person name="da Fonseca R.N."/>
            <person name="Posnien N."/>
            <person name="Reuter R."/>
            <person name="Roth S."/>
            <person name="Savard J."/>
            <person name="Schinko J.B."/>
            <person name="Schmitt C."/>
            <person name="Schoppmeier M."/>
            <person name="Schroder R."/>
            <person name="Shippy T.D."/>
            <person name="Simonnet F."/>
            <person name="Marques-Souza H."/>
            <person name="Tautz D."/>
            <person name="Tomoyasu Y."/>
            <person name="Trauner J."/>
            <person name="Van der Zee M."/>
            <person name="Vervoort M."/>
            <person name="Wittkopp N."/>
            <person name="Wimmer E.A."/>
            <person name="Yang X."/>
            <person name="Jones A.K."/>
            <person name="Sattelle D.B."/>
            <person name="Ebert P.R."/>
            <person name="Nelson D."/>
            <person name="Scott J.G."/>
            <person name="Beeman R.W."/>
            <person name="Muthukrishnan S."/>
            <person name="Kramer K.J."/>
            <person name="Arakane Y."/>
            <person name="Beeman R.W."/>
            <person name="Zhu Q."/>
            <person name="Hogenkamp D."/>
            <person name="Dixit R."/>
            <person name="Oppert B."/>
            <person name="Jiang H."/>
            <person name="Zou Z."/>
            <person name="Marshall J."/>
            <person name="Elpidina E."/>
            <person name="Vinokurov K."/>
            <person name="Oppert C."/>
            <person name="Zou Z."/>
            <person name="Evans J."/>
            <person name="Lu Z."/>
            <person name="Zhao P."/>
            <person name="Sumathipala N."/>
            <person name="Altincicek B."/>
            <person name="Vilcinskas A."/>
            <person name="Williams M."/>
            <person name="Hultmark D."/>
            <person name="Hetru C."/>
            <person name="Jiang H."/>
            <person name="Grimmelikhuijzen C.J."/>
            <person name="Hauser F."/>
            <person name="Cazzamali G."/>
            <person name="Williamson M."/>
            <person name="Park Y."/>
            <person name="Li B."/>
            <person name="Tanaka Y."/>
            <person name="Predel R."/>
            <person name="Neupert S."/>
            <person name="Schachtner J."/>
            <person name="Verleyen P."/>
            <person name="Raible F."/>
            <person name="Bork P."/>
            <person name="Friedrich M."/>
            <person name="Walden K.K."/>
            <person name="Robertson H.M."/>
            <person name="Angeli S."/>
            <person name="Foret S."/>
            <person name="Bucher G."/>
            <person name="Schuetz S."/>
            <person name="Maleszka R."/>
            <person name="Wimmer E.A."/>
            <person name="Beeman R.W."/>
            <person name="Lorenzen M."/>
            <person name="Tomoyasu Y."/>
            <person name="Miller S.C."/>
            <person name="Grossmann D."/>
            <person name="Bucher G."/>
        </authorList>
    </citation>
    <scope>NUCLEOTIDE SEQUENCE [LARGE SCALE GENOMIC DNA]</scope>
    <source>
        <strain evidence="11 12">Georgia GA2</strain>
    </source>
</reference>
<dbReference type="Proteomes" id="UP000007266">
    <property type="component" value="Linkage group 10"/>
</dbReference>
<comment type="similarity">
    <text evidence="10">Belongs to the insect chemoreceptor superfamily. Heteromeric odorant receptor channel (TC 1.A.69) family.</text>
</comment>
<evidence type="ECO:0000256" key="10">
    <source>
        <dbReference type="RuleBase" id="RU351113"/>
    </source>
</evidence>
<feature type="transmembrane region" description="Helical" evidence="10">
    <location>
        <begin position="259"/>
        <end position="280"/>
    </location>
</feature>
<dbReference type="PANTHER" id="PTHR21137">
    <property type="entry name" value="ODORANT RECEPTOR"/>
    <property type="match status" value="1"/>
</dbReference>